<accession>A0A5B8MVI6</accession>
<dbReference type="STRING" id="1764295.A0A5B8MVI6"/>
<dbReference type="Proteomes" id="UP000316726">
    <property type="component" value="Chromosome 13"/>
</dbReference>
<feature type="compositionally biased region" description="Basic and acidic residues" evidence="1">
    <location>
        <begin position="77"/>
        <end position="86"/>
    </location>
</feature>
<dbReference type="GO" id="GO:0000731">
    <property type="term" value="P:DNA synthesis involved in DNA repair"/>
    <property type="evidence" value="ECO:0007669"/>
    <property type="project" value="InterPro"/>
</dbReference>
<proteinExistence type="predicted"/>
<dbReference type="EMBL" id="CP031046">
    <property type="protein sequence ID" value="QDZ24266.1"/>
    <property type="molecule type" value="Genomic_DNA"/>
</dbReference>
<feature type="region of interest" description="Disordered" evidence="1">
    <location>
        <begin position="198"/>
        <end position="233"/>
    </location>
</feature>
<protein>
    <submittedName>
        <fullName evidence="2">Uncharacterized protein</fullName>
    </submittedName>
</protein>
<keyword evidence="3" id="KW-1185">Reference proteome</keyword>
<dbReference type="GO" id="GO:0003887">
    <property type="term" value="F:DNA-directed DNA polymerase activity"/>
    <property type="evidence" value="ECO:0007669"/>
    <property type="project" value="TreeGrafter"/>
</dbReference>
<evidence type="ECO:0000256" key="1">
    <source>
        <dbReference type="SAM" id="MobiDB-lite"/>
    </source>
</evidence>
<dbReference type="InterPro" id="IPR007218">
    <property type="entry name" value="DNA_pol_delta_4"/>
</dbReference>
<feature type="compositionally biased region" description="Basic and acidic residues" evidence="1">
    <location>
        <begin position="25"/>
        <end position="39"/>
    </location>
</feature>
<dbReference type="OrthoDB" id="337486at2759"/>
<reference evidence="2 3" key="1">
    <citation type="submission" date="2018-07" db="EMBL/GenBank/DDBJ databases">
        <title>The complete nuclear genome of the prasinophyte Chloropicon primus (CCMP1205).</title>
        <authorList>
            <person name="Pombert J.-F."/>
            <person name="Otis C."/>
            <person name="Turmel M."/>
            <person name="Lemieux C."/>
        </authorList>
    </citation>
    <scope>NUCLEOTIDE SEQUENCE [LARGE SCALE GENOMIC DNA]</scope>
    <source>
        <strain evidence="2 3">CCMP1205</strain>
    </source>
</reference>
<feature type="region of interest" description="Disordered" evidence="1">
    <location>
        <begin position="77"/>
        <end position="106"/>
    </location>
</feature>
<evidence type="ECO:0000313" key="3">
    <source>
        <dbReference type="Proteomes" id="UP000316726"/>
    </source>
</evidence>
<dbReference type="PANTHER" id="PTHR14303:SF0">
    <property type="entry name" value="DNA POLYMERASE DELTA SUBUNIT 4"/>
    <property type="match status" value="1"/>
</dbReference>
<name>A0A5B8MVI6_9CHLO</name>
<dbReference type="GO" id="GO:0043625">
    <property type="term" value="C:delta DNA polymerase complex"/>
    <property type="evidence" value="ECO:0007669"/>
    <property type="project" value="TreeGrafter"/>
</dbReference>
<dbReference type="Pfam" id="PF04081">
    <property type="entry name" value="DNA_pol_delta_4"/>
    <property type="match status" value="1"/>
</dbReference>
<organism evidence="2 3">
    <name type="scientific">Chloropicon primus</name>
    <dbReference type="NCBI Taxonomy" id="1764295"/>
    <lineage>
        <taxon>Eukaryota</taxon>
        <taxon>Viridiplantae</taxon>
        <taxon>Chlorophyta</taxon>
        <taxon>Chloropicophyceae</taxon>
        <taxon>Chloropicales</taxon>
        <taxon>Chloropicaceae</taxon>
        <taxon>Chloropicon</taxon>
    </lineage>
</organism>
<feature type="compositionally biased region" description="Acidic residues" evidence="1">
    <location>
        <begin position="205"/>
        <end position="219"/>
    </location>
</feature>
<dbReference type="AlphaFoldDB" id="A0A5B8MVI6"/>
<dbReference type="PANTHER" id="PTHR14303">
    <property type="entry name" value="DNA POLYMERASE DELTA SUBUNIT 4"/>
    <property type="match status" value="1"/>
</dbReference>
<feature type="region of interest" description="Disordered" evidence="1">
    <location>
        <begin position="160"/>
        <end position="179"/>
    </location>
</feature>
<feature type="region of interest" description="Disordered" evidence="1">
    <location>
        <begin position="118"/>
        <end position="147"/>
    </location>
</feature>
<evidence type="ECO:0000313" key="2">
    <source>
        <dbReference type="EMBL" id="QDZ24266.1"/>
    </source>
</evidence>
<gene>
    <name evidence="2" type="ORF">A3770_13p67840</name>
</gene>
<sequence length="358" mass="39932">MTSSGNGPRGTEDKASSERKRKQRAREEDGREHEQRGGAKARKIEWCVCHAVHRVPGWCFCDMEGEDQRRFLREKRRVAGEEEERKRQKRQRQGFGGGGAWTTTQTNRGFEISFDLRQGRWTRRRGMSPRTPAATTQEHSPPRCGSATLSSLFAGGLPCADLDGPEARRGSPPRPRVRRNLQDDFERSLLALPAVSWGSDNSAAGEEESSTSAADDDAESASSSSSSEEEVRIRIGRSGAAMQALTENLCFPGNQGSDASCASKGRRAVDFRTEMPWHYWRCRGCGKKLPDGHVNCVGEVLRRFDLCSKFGPCLGITRHDRWLRAFGLGLDPPRAVLDILEETLHPEVVHVGVWDQQQ</sequence>
<feature type="region of interest" description="Disordered" evidence="1">
    <location>
        <begin position="1"/>
        <end position="39"/>
    </location>
</feature>
<dbReference type="GO" id="GO:0006261">
    <property type="term" value="P:DNA-templated DNA replication"/>
    <property type="evidence" value="ECO:0007669"/>
    <property type="project" value="TreeGrafter"/>
</dbReference>